<comment type="caution">
    <text evidence="1">The sequence shown here is derived from an EMBL/GenBank/DDBJ whole genome shotgun (WGS) entry which is preliminary data.</text>
</comment>
<keyword evidence="2" id="KW-1185">Reference proteome</keyword>
<proteinExistence type="predicted"/>
<evidence type="ECO:0000313" key="1">
    <source>
        <dbReference type="EMBL" id="GFQ98798.1"/>
    </source>
</evidence>
<gene>
    <name evidence="1" type="ORF">TNCT_85751</name>
</gene>
<reference evidence="1" key="1">
    <citation type="submission" date="2020-07" db="EMBL/GenBank/DDBJ databases">
        <title>Multicomponent nature underlies the extraordinary mechanical properties of spider dragline silk.</title>
        <authorList>
            <person name="Kono N."/>
            <person name="Nakamura H."/>
            <person name="Mori M."/>
            <person name="Yoshida Y."/>
            <person name="Ohtoshi R."/>
            <person name="Malay A.D."/>
            <person name="Moran D.A.P."/>
            <person name="Tomita M."/>
            <person name="Numata K."/>
            <person name="Arakawa K."/>
        </authorList>
    </citation>
    <scope>NUCLEOTIDE SEQUENCE</scope>
</reference>
<dbReference type="AlphaFoldDB" id="A0A8X6G9W8"/>
<protein>
    <submittedName>
        <fullName evidence="1">Uncharacterized protein</fullName>
    </submittedName>
</protein>
<name>A0A8X6G9W8_TRICU</name>
<dbReference type="EMBL" id="BMAO01024929">
    <property type="protein sequence ID" value="GFQ98798.1"/>
    <property type="molecule type" value="Genomic_DNA"/>
</dbReference>
<sequence length="133" mass="15202">MQYEDGGPIPELESETLFARDITKYHWMPDSWDSDSEYILPLGFCVSDGERPHGQVPFPKNISPFLFLYINKNIYIHTVYDWSQALLAYSRDLQGMLQIGATVLGVRDIKALDPLGQMQWGNPGVTRDEMFEG</sequence>
<dbReference type="Proteomes" id="UP000887116">
    <property type="component" value="Unassembled WGS sequence"/>
</dbReference>
<accession>A0A8X6G9W8</accession>
<evidence type="ECO:0000313" key="2">
    <source>
        <dbReference type="Proteomes" id="UP000887116"/>
    </source>
</evidence>
<organism evidence="1 2">
    <name type="scientific">Trichonephila clavata</name>
    <name type="common">Joro spider</name>
    <name type="synonym">Nephila clavata</name>
    <dbReference type="NCBI Taxonomy" id="2740835"/>
    <lineage>
        <taxon>Eukaryota</taxon>
        <taxon>Metazoa</taxon>
        <taxon>Ecdysozoa</taxon>
        <taxon>Arthropoda</taxon>
        <taxon>Chelicerata</taxon>
        <taxon>Arachnida</taxon>
        <taxon>Araneae</taxon>
        <taxon>Araneomorphae</taxon>
        <taxon>Entelegynae</taxon>
        <taxon>Araneoidea</taxon>
        <taxon>Nephilidae</taxon>
        <taxon>Trichonephila</taxon>
    </lineage>
</organism>